<accession>A0A8H7ABE8</accession>
<evidence type="ECO:0000313" key="2">
    <source>
        <dbReference type="Proteomes" id="UP000606974"/>
    </source>
</evidence>
<keyword evidence="2" id="KW-1185">Reference proteome</keyword>
<reference evidence="1" key="1">
    <citation type="submission" date="2020-02" db="EMBL/GenBank/DDBJ databases">
        <authorList>
            <person name="Palmer J.M."/>
        </authorList>
    </citation>
    <scope>NUCLEOTIDE SEQUENCE</scope>
    <source>
        <strain evidence="1">EPUS1.4</strain>
        <tissue evidence="1">Thallus</tissue>
    </source>
</reference>
<gene>
    <name evidence="1" type="ORF">GJ744_002001</name>
</gene>
<dbReference type="Proteomes" id="UP000606974">
    <property type="component" value="Unassembled WGS sequence"/>
</dbReference>
<dbReference type="AlphaFoldDB" id="A0A8H7ABE8"/>
<evidence type="ECO:0000313" key="1">
    <source>
        <dbReference type="EMBL" id="KAF7504647.1"/>
    </source>
</evidence>
<name>A0A8H7ABE8_9EURO</name>
<sequence length="64" mass="7148">MSFGRHNWSALTWRVASDDGQAARTPKPSIFSIFDQALNSLAIFGDWKNDFTVKDGDCDKVKAL</sequence>
<comment type="caution">
    <text evidence="1">The sequence shown here is derived from an EMBL/GenBank/DDBJ whole genome shotgun (WGS) entry which is preliminary data.</text>
</comment>
<protein>
    <submittedName>
        <fullName evidence="1">Uncharacterized protein</fullName>
    </submittedName>
</protein>
<proteinExistence type="predicted"/>
<dbReference type="EMBL" id="JAACFV010000131">
    <property type="protein sequence ID" value="KAF7504647.1"/>
    <property type="molecule type" value="Genomic_DNA"/>
</dbReference>
<organism evidence="1 2">
    <name type="scientific">Endocarpon pusillum</name>
    <dbReference type="NCBI Taxonomy" id="364733"/>
    <lineage>
        <taxon>Eukaryota</taxon>
        <taxon>Fungi</taxon>
        <taxon>Dikarya</taxon>
        <taxon>Ascomycota</taxon>
        <taxon>Pezizomycotina</taxon>
        <taxon>Eurotiomycetes</taxon>
        <taxon>Chaetothyriomycetidae</taxon>
        <taxon>Verrucariales</taxon>
        <taxon>Verrucariaceae</taxon>
        <taxon>Endocarpon</taxon>
    </lineage>
</organism>